<dbReference type="AlphaFoldDB" id="A0A9P8XXW7"/>
<dbReference type="GO" id="GO:0005886">
    <property type="term" value="C:plasma membrane"/>
    <property type="evidence" value="ECO:0007669"/>
    <property type="project" value="TreeGrafter"/>
</dbReference>
<keyword evidence="6" id="KW-0813">Transport</keyword>
<protein>
    <recommendedName>
        <fullName evidence="10">Ferric oxidoreductase domain-containing protein</fullName>
    </recommendedName>
</protein>
<evidence type="ECO:0000256" key="2">
    <source>
        <dbReference type="ARBA" id="ARBA00022692"/>
    </source>
</evidence>
<dbReference type="InterPro" id="IPR039261">
    <property type="entry name" value="FNR_nucleotide-bd"/>
</dbReference>
<sequence length="607" mass="67271">MKRPFQIVLILLSLALSAGLAIALTYAPCYATLCSEQNFPFETRLQITIFYALLASICGFLLLRVCSPTVRKLSDYDLSLELPILQKHTTLGGVILSIWIVGTTLATTGFWAPAELSFWGLRTDPLHWTTAKIELTVTGITGHYADILLGLVILPVSRNSLFGHSFEQHRSTLLFAHNLIAYSFLVAVLVHGIAYGTYAGDTGGDGDAVAKEQAFSSGNPTMTFQEGQARSSWYGYTSYTGIVAVVFMIIITATALPFVRRRNYNIFYYCHMICSVCIFVAACVHASTNFYFLLPGLFLWIIDWGWRFFRGETGGLHKKITGTLENAGGGWYRFSLSTSAGALGSHNRIATTTGKEVSPSHPIQSYYLNIPAVSRIQNHAFTAAKTSSTTSSPVFLLQRSTGKNQKKLVKEWTWKLGRLVPEPGDRKELEARVEGPYLPRETGFETASHIICIVGGTGITGAHSLAAWWLRVRASALETKFTLIWTVRQRETTTLREWMELEVKALSTPNLTLSVHASSEKGRLDLVANLRRLLRTDQTAGSLPQDERISPVGQTAWVYASGPATLLRSAEDVCIDTRTQIKTAMKRGGNSPWTVEELDWYIAKWEL</sequence>
<keyword evidence="3" id="KW-0249">Electron transport</keyword>
<dbReference type="Pfam" id="PF01794">
    <property type="entry name" value="Ferric_reduct"/>
    <property type="match status" value="1"/>
</dbReference>
<dbReference type="GO" id="GO:0006811">
    <property type="term" value="P:monoatomic ion transport"/>
    <property type="evidence" value="ECO:0007669"/>
    <property type="project" value="UniProtKB-KW"/>
</dbReference>
<keyword evidence="5" id="KW-0560">Oxidoreductase</keyword>
<feature type="transmembrane region" description="Helical" evidence="8">
    <location>
        <begin position="47"/>
        <end position="70"/>
    </location>
</feature>
<dbReference type="InterPro" id="IPR013130">
    <property type="entry name" value="Fe3_Rdtase_TM_dom"/>
</dbReference>
<dbReference type="OrthoDB" id="10006946at2759"/>
<dbReference type="Gene3D" id="3.40.50.80">
    <property type="entry name" value="Nucleotide-binding domain of ferredoxin-NADP reductase (FNR) module"/>
    <property type="match status" value="1"/>
</dbReference>
<dbReference type="Proteomes" id="UP000756346">
    <property type="component" value="Unassembled WGS sequence"/>
</dbReference>
<feature type="chain" id="PRO_5040514612" description="Ferric oxidoreductase domain-containing protein" evidence="9">
    <location>
        <begin position="24"/>
        <end position="607"/>
    </location>
</feature>
<feature type="transmembrane region" description="Helical" evidence="8">
    <location>
        <begin position="239"/>
        <end position="259"/>
    </location>
</feature>
<feature type="signal peptide" evidence="9">
    <location>
        <begin position="1"/>
        <end position="23"/>
    </location>
</feature>
<feature type="transmembrane region" description="Helical" evidence="8">
    <location>
        <begin position="91"/>
        <end position="113"/>
    </location>
</feature>
<evidence type="ECO:0000256" key="9">
    <source>
        <dbReference type="SAM" id="SignalP"/>
    </source>
</evidence>
<dbReference type="GeneID" id="70180054"/>
<dbReference type="PANTHER" id="PTHR11972">
    <property type="entry name" value="NADPH OXIDASE"/>
    <property type="match status" value="1"/>
</dbReference>
<dbReference type="RefSeq" id="XP_046008389.1">
    <property type="nucleotide sequence ID" value="XM_046150508.1"/>
</dbReference>
<proteinExistence type="predicted"/>
<reference evidence="11" key="1">
    <citation type="journal article" date="2021" name="Nat. Commun.">
        <title>Genetic determinants of endophytism in the Arabidopsis root mycobiome.</title>
        <authorList>
            <person name="Mesny F."/>
            <person name="Miyauchi S."/>
            <person name="Thiergart T."/>
            <person name="Pickel B."/>
            <person name="Atanasova L."/>
            <person name="Karlsson M."/>
            <person name="Huettel B."/>
            <person name="Barry K.W."/>
            <person name="Haridas S."/>
            <person name="Chen C."/>
            <person name="Bauer D."/>
            <person name="Andreopoulos W."/>
            <person name="Pangilinan J."/>
            <person name="LaButti K."/>
            <person name="Riley R."/>
            <person name="Lipzen A."/>
            <person name="Clum A."/>
            <person name="Drula E."/>
            <person name="Henrissat B."/>
            <person name="Kohler A."/>
            <person name="Grigoriev I.V."/>
            <person name="Martin F.M."/>
            <person name="Hacquard S."/>
        </authorList>
    </citation>
    <scope>NUCLEOTIDE SEQUENCE</scope>
    <source>
        <strain evidence="11">MPI-CAGE-CH-0230</strain>
    </source>
</reference>
<evidence type="ECO:0000256" key="1">
    <source>
        <dbReference type="ARBA" id="ARBA00004141"/>
    </source>
</evidence>
<feature type="transmembrane region" description="Helical" evidence="8">
    <location>
        <begin position="133"/>
        <end position="154"/>
    </location>
</feature>
<keyword evidence="12" id="KW-1185">Reference proteome</keyword>
<dbReference type="CDD" id="cd06186">
    <property type="entry name" value="NOX_Duox_like_FAD_NADP"/>
    <property type="match status" value="1"/>
</dbReference>
<name>A0A9P8XXW7_9PEZI</name>
<evidence type="ECO:0000256" key="5">
    <source>
        <dbReference type="ARBA" id="ARBA00023002"/>
    </source>
</evidence>
<feature type="transmembrane region" description="Helical" evidence="8">
    <location>
        <begin position="266"/>
        <end position="284"/>
    </location>
</feature>
<accession>A0A9P8XXW7</accession>
<evidence type="ECO:0000256" key="7">
    <source>
        <dbReference type="ARBA" id="ARBA00023136"/>
    </source>
</evidence>
<dbReference type="GO" id="GO:0016491">
    <property type="term" value="F:oxidoreductase activity"/>
    <property type="evidence" value="ECO:0007669"/>
    <property type="project" value="UniProtKB-KW"/>
</dbReference>
<evidence type="ECO:0000256" key="6">
    <source>
        <dbReference type="ARBA" id="ARBA00023065"/>
    </source>
</evidence>
<keyword evidence="2 8" id="KW-0812">Transmembrane</keyword>
<organism evidence="11 12">
    <name type="scientific">Microdochium trichocladiopsis</name>
    <dbReference type="NCBI Taxonomy" id="1682393"/>
    <lineage>
        <taxon>Eukaryota</taxon>
        <taxon>Fungi</taxon>
        <taxon>Dikarya</taxon>
        <taxon>Ascomycota</taxon>
        <taxon>Pezizomycotina</taxon>
        <taxon>Sordariomycetes</taxon>
        <taxon>Xylariomycetidae</taxon>
        <taxon>Xylariales</taxon>
        <taxon>Microdochiaceae</taxon>
        <taxon>Microdochium</taxon>
    </lineage>
</organism>
<dbReference type="EMBL" id="JAGTJQ010000009">
    <property type="protein sequence ID" value="KAH7024841.1"/>
    <property type="molecule type" value="Genomic_DNA"/>
</dbReference>
<evidence type="ECO:0000313" key="12">
    <source>
        <dbReference type="Proteomes" id="UP000756346"/>
    </source>
</evidence>
<dbReference type="InterPro" id="IPR050369">
    <property type="entry name" value="RBOH/FRE"/>
</dbReference>
<evidence type="ECO:0000313" key="11">
    <source>
        <dbReference type="EMBL" id="KAH7024841.1"/>
    </source>
</evidence>
<dbReference type="PANTHER" id="PTHR11972:SF69">
    <property type="entry name" value="FERRIC REDUCTION OXIDASE 6-RELATED"/>
    <property type="match status" value="1"/>
</dbReference>
<evidence type="ECO:0000256" key="3">
    <source>
        <dbReference type="ARBA" id="ARBA00022982"/>
    </source>
</evidence>
<comment type="subcellular location">
    <subcellularLocation>
        <location evidence="1">Membrane</location>
        <topology evidence="1">Multi-pass membrane protein</topology>
    </subcellularLocation>
</comment>
<keyword evidence="6" id="KW-0406">Ion transport</keyword>
<evidence type="ECO:0000256" key="4">
    <source>
        <dbReference type="ARBA" id="ARBA00022989"/>
    </source>
</evidence>
<comment type="caution">
    <text evidence="11">The sequence shown here is derived from an EMBL/GenBank/DDBJ whole genome shotgun (WGS) entry which is preliminary data.</text>
</comment>
<feature type="transmembrane region" description="Helical" evidence="8">
    <location>
        <begin position="175"/>
        <end position="195"/>
    </location>
</feature>
<gene>
    <name evidence="11" type="ORF">B0I36DRAFT_249881</name>
</gene>
<keyword evidence="7 8" id="KW-0472">Membrane</keyword>
<dbReference type="SUPFAM" id="SSF52343">
    <property type="entry name" value="Ferredoxin reductase-like, C-terminal NADP-linked domain"/>
    <property type="match status" value="1"/>
</dbReference>
<evidence type="ECO:0000259" key="10">
    <source>
        <dbReference type="Pfam" id="PF01794"/>
    </source>
</evidence>
<keyword evidence="9" id="KW-0732">Signal</keyword>
<feature type="domain" description="Ferric oxidoreductase" evidence="10">
    <location>
        <begin position="141"/>
        <end position="281"/>
    </location>
</feature>
<keyword evidence="4 8" id="KW-1133">Transmembrane helix</keyword>
<evidence type="ECO:0000256" key="8">
    <source>
        <dbReference type="SAM" id="Phobius"/>
    </source>
</evidence>